<dbReference type="PROSITE" id="PS00136">
    <property type="entry name" value="SUBTILASE_ASP"/>
    <property type="match status" value="1"/>
</dbReference>
<feature type="domain" description="C5a peptidase/Subtilisin-like protease SBT2-like Fn3-like" evidence="12">
    <location>
        <begin position="642"/>
        <end position="751"/>
    </location>
</feature>
<accession>A0A8H4LWW0</accession>
<dbReference type="EMBL" id="JAAVMX010000007">
    <property type="protein sequence ID" value="KAF4506547.1"/>
    <property type="molecule type" value="Genomic_DNA"/>
</dbReference>
<dbReference type="InterPro" id="IPR010435">
    <property type="entry name" value="C5a/SBT2-like_Fn3"/>
</dbReference>
<evidence type="ECO:0000256" key="4">
    <source>
        <dbReference type="ARBA" id="ARBA00022801"/>
    </source>
</evidence>
<feature type="active site" description="Charge relay system" evidence="6 7">
    <location>
        <position position="229"/>
    </location>
</feature>
<dbReference type="PRINTS" id="PR00723">
    <property type="entry name" value="SUBTILISIN"/>
</dbReference>
<keyword evidence="5 7" id="KW-0720">Serine protease</keyword>
<evidence type="ECO:0000256" key="6">
    <source>
        <dbReference type="PIRSR" id="PIRSR615500-1"/>
    </source>
</evidence>
<proteinExistence type="inferred from homology"/>
<dbReference type="GO" id="GO:0016020">
    <property type="term" value="C:membrane"/>
    <property type="evidence" value="ECO:0007669"/>
    <property type="project" value="InterPro"/>
</dbReference>
<dbReference type="InterPro" id="IPR023828">
    <property type="entry name" value="Peptidase_S8_Ser-AS"/>
</dbReference>
<dbReference type="InterPro" id="IPR023827">
    <property type="entry name" value="Peptidase_S8_Asp-AS"/>
</dbReference>
<evidence type="ECO:0000259" key="11">
    <source>
        <dbReference type="Pfam" id="PF00082"/>
    </source>
</evidence>
<dbReference type="InterPro" id="IPR036852">
    <property type="entry name" value="Peptidase_S8/S53_dom_sf"/>
</dbReference>
<feature type="compositionally biased region" description="Basic and acidic residues" evidence="9">
    <location>
        <begin position="384"/>
        <end position="395"/>
    </location>
</feature>
<dbReference type="PROSITE" id="PS51892">
    <property type="entry name" value="SUBTILASE"/>
    <property type="match status" value="1"/>
</dbReference>
<feature type="region of interest" description="Disordered" evidence="9">
    <location>
        <begin position="111"/>
        <end position="159"/>
    </location>
</feature>
<keyword evidence="3 10" id="KW-0732">Signal</keyword>
<organism evidence="13 14">
    <name type="scientific">Ophiocordyceps sinensis</name>
    <dbReference type="NCBI Taxonomy" id="72228"/>
    <lineage>
        <taxon>Eukaryota</taxon>
        <taxon>Fungi</taxon>
        <taxon>Dikarya</taxon>
        <taxon>Ascomycota</taxon>
        <taxon>Pezizomycotina</taxon>
        <taxon>Sordariomycetes</taxon>
        <taxon>Hypocreomycetidae</taxon>
        <taxon>Hypocreales</taxon>
        <taxon>Ophiocordycipitaceae</taxon>
        <taxon>Ophiocordyceps</taxon>
    </lineage>
</organism>
<dbReference type="InterPro" id="IPR000209">
    <property type="entry name" value="Peptidase_S8/S53_dom"/>
</dbReference>
<name>A0A8H4LWW0_9HYPO</name>
<feature type="compositionally biased region" description="Basic and acidic residues" evidence="9">
    <location>
        <begin position="114"/>
        <end position="125"/>
    </location>
</feature>
<dbReference type="InterPro" id="IPR015500">
    <property type="entry name" value="Peptidase_S8_subtilisin-rel"/>
</dbReference>
<dbReference type="PROSITE" id="PS00137">
    <property type="entry name" value="SUBTILASE_HIS"/>
    <property type="match status" value="1"/>
</dbReference>
<keyword evidence="4 7" id="KW-0378">Hydrolase</keyword>
<evidence type="ECO:0000256" key="5">
    <source>
        <dbReference type="ARBA" id="ARBA00022825"/>
    </source>
</evidence>
<dbReference type="PROSITE" id="PS00138">
    <property type="entry name" value="SUBTILASE_SER"/>
    <property type="match status" value="1"/>
</dbReference>
<comment type="similarity">
    <text evidence="1 7 8">Belongs to the peptidase S8 family.</text>
</comment>
<dbReference type="GO" id="GO:0004252">
    <property type="term" value="F:serine-type endopeptidase activity"/>
    <property type="evidence" value="ECO:0007669"/>
    <property type="project" value="UniProtKB-UniRule"/>
</dbReference>
<feature type="region of interest" description="Disordered" evidence="9">
    <location>
        <begin position="384"/>
        <end position="431"/>
    </location>
</feature>
<feature type="active site" description="Charge relay system" evidence="6 7">
    <location>
        <position position="188"/>
    </location>
</feature>
<dbReference type="OrthoDB" id="10256524at2759"/>
<evidence type="ECO:0000256" key="10">
    <source>
        <dbReference type="SAM" id="SignalP"/>
    </source>
</evidence>
<dbReference type="Gene3D" id="3.40.50.200">
    <property type="entry name" value="Peptidase S8/S53 domain"/>
    <property type="match status" value="2"/>
</dbReference>
<sequence>MARLSWSVLAWLGIAGAASTWAAANATESPGTPVPGAFIIECESSQVCESVAKAVEEGGGTVRHTFKSAIFNGLSFQLANETTAEGDMKALAAQFTGIKGNWQLQKVNLAPGGKAEKQPEDKTVEEGQPGEGEEQRPEEKTTNPGRLLGRRAVDGDGVESPWPHLMTHIDKLHKEGYTGNGIKIAVVDTGVNHTHPALGGCFGPGCRVAGGENVSKQGAKNETIDCSFHGTAVAGVLAGYDEATGFVGVAPNATIMAYRVTDCNGDADQEALINGWLRAHESGAQIIASSLSAGAENWSPQGLVATIVARIVAQGVPCIVAAGNDNAAGPFNIAVPSAGRGVTAVTSFTRTPTALDYMGAYSVGDGSEPVEFLLSPTRDLPDAWGNKERPLHDVDADFGDDPDDDLTGARKTTRDDFKSKHEENCKLSPGGSSNGFAQDLVGRIALIRSTPVTKDCSFFHRARNAIGRGAAHIVAWEDKPQDIKLQDYQGVQAIGVTTSDAGQAMARALASGKPVTARGTGRVRIDTGLIAYASAYGPTWELDIKPDVGAPGQGILAPDMDGGYGLVSGTSVAGPLVAGVFALVAEARGTFNPALLNGVVMSTAEPQSEHGKLISVIQQGGGLVRAWAAAHATTLIEPRALTFNDIDHRVGTITLQIYNSAETEMTYQLSNLAATTLYALGGDFLYNNKGVDAKADIKLSQSSITVGPRQSVTVDVSAADPQGLDPERLPLWSGWIAINGSDGQNLTIPYLGLGGSLRSTLVLDPSGLSIHGNPSQKPITENSLVIFPNPRGPQKPGPSKDKARPEGAIRHLNVTASFKLVLGSPLVRIDIVPLDLCSSGPPKPFEHVQGGDIVRLGRPVNGTSEKGPKVLVTRSLACTPDSIITEFAGVKSIGQLPGYPKEWAGIGQLSGSWTGELDAPWQFAPPGRYKFVARALSITGDAANEADWQTVESPAFSVSYEA</sequence>
<feature type="compositionally biased region" description="Acidic residues" evidence="9">
    <location>
        <begin position="396"/>
        <end position="406"/>
    </location>
</feature>
<evidence type="ECO:0000313" key="14">
    <source>
        <dbReference type="Proteomes" id="UP000557566"/>
    </source>
</evidence>
<dbReference type="PANTHER" id="PTHR43806:SF66">
    <property type="entry name" value="SERIN ENDOPEPTIDASE"/>
    <property type="match status" value="1"/>
</dbReference>
<evidence type="ECO:0008006" key="15">
    <source>
        <dbReference type="Google" id="ProtNLM"/>
    </source>
</evidence>
<comment type="caution">
    <text evidence="13">The sequence shown here is derived from an EMBL/GenBank/DDBJ whole genome shotgun (WGS) entry which is preliminary data.</text>
</comment>
<evidence type="ECO:0000256" key="9">
    <source>
        <dbReference type="SAM" id="MobiDB-lite"/>
    </source>
</evidence>
<evidence type="ECO:0000259" key="12">
    <source>
        <dbReference type="Pfam" id="PF06280"/>
    </source>
</evidence>
<dbReference type="Pfam" id="PF06280">
    <property type="entry name" value="fn3_5"/>
    <property type="match status" value="1"/>
</dbReference>
<evidence type="ECO:0000256" key="1">
    <source>
        <dbReference type="ARBA" id="ARBA00011073"/>
    </source>
</evidence>
<feature type="compositionally biased region" description="Basic and acidic residues" evidence="9">
    <location>
        <begin position="412"/>
        <end position="425"/>
    </location>
</feature>
<evidence type="ECO:0000256" key="3">
    <source>
        <dbReference type="ARBA" id="ARBA00022729"/>
    </source>
</evidence>
<feature type="signal peptide" evidence="10">
    <location>
        <begin position="1"/>
        <end position="26"/>
    </location>
</feature>
<dbReference type="PANTHER" id="PTHR43806">
    <property type="entry name" value="PEPTIDASE S8"/>
    <property type="match status" value="1"/>
</dbReference>
<dbReference type="SUPFAM" id="SSF52743">
    <property type="entry name" value="Subtilisin-like"/>
    <property type="match status" value="1"/>
</dbReference>
<gene>
    <name evidence="13" type="ORF">G6O67_006621</name>
</gene>
<feature type="domain" description="Peptidase S8/S53" evidence="11">
    <location>
        <begin position="179"/>
        <end position="607"/>
    </location>
</feature>
<evidence type="ECO:0000256" key="2">
    <source>
        <dbReference type="ARBA" id="ARBA00022670"/>
    </source>
</evidence>
<dbReference type="AlphaFoldDB" id="A0A8H4LWW0"/>
<evidence type="ECO:0000256" key="8">
    <source>
        <dbReference type="RuleBase" id="RU003355"/>
    </source>
</evidence>
<dbReference type="Proteomes" id="UP000557566">
    <property type="component" value="Unassembled WGS sequence"/>
</dbReference>
<evidence type="ECO:0000313" key="13">
    <source>
        <dbReference type="EMBL" id="KAF4506547.1"/>
    </source>
</evidence>
<feature type="chain" id="PRO_5034442758" description="Subtilisin-like serine protease PR1C" evidence="10">
    <location>
        <begin position="27"/>
        <end position="962"/>
    </location>
</feature>
<dbReference type="InterPro" id="IPR050131">
    <property type="entry name" value="Peptidase_S8_subtilisin-like"/>
</dbReference>
<feature type="active site" description="Charge relay system" evidence="6 7">
    <location>
        <position position="571"/>
    </location>
</feature>
<dbReference type="GO" id="GO:0006508">
    <property type="term" value="P:proteolysis"/>
    <property type="evidence" value="ECO:0007669"/>
    <property type="project" value="UniProtKB-KW"/>
</dbReference>
<evidence type="ECO:0000256" key="7">
    <source>
        <dbReference type="PROSITE-ProRule" id="PRU01240"/>
    </source>
</evidence>
<protein>
    <recommendedName>
        <fullName evidence="15">Subtilisin-like serine protease PR1C</fullName>
    </recommendedName>
</protein>
<reference evidence="13 14" key="1">
    <citation type="journal article" date="2020" name="Genome Biol. Evol.">
        <title>A new high-quality draft genome assembly of the Chinese cordyceps Ophiocordyceps sinensis.</title>
        <authorList>
            <person name="Shu R."/>
            <person name="Zhang J."/>
            <person name="Meng Q."/>
            <person name="Zhang H."/>
            <person name="Zhou G."/>
            <person name="Li M."/>
            <person name="Wu P."/>
            <person name="Zhao Y."/>
            <person name="Chen C."/>
            <person name="Qin Q."/>
        </authorList>
    </citation>
    <scope>NUCLEOTIDE SEQUENCE [LARGE SCALE GENOMIC DNA]</scope>
    <source>
        <strain evidence="13 14">IOZ07</strain>
    </source>
</reference>
<dbReference type="InterPro" id="IPR022398">
    <property type="entry name" value="Peptidase_S8_His-AS"/>
</dbReference>
<keyword evidence="14" id="KW-1185">Reference proteome</keyword>
<dbReference type="Pfam" id="PF00082">
    <property type="entry name" value="Peptidase_S8"/>
    <property type="match status" value="1"/>
</dbReference>
<keyword evidence="2 7" id="KW-0645">Protease</keyword>